<dbReference type="GO" id="GO:0016787">
    <property type="term" value="F:hydrolase activity"/>
    <property type="evidence" value="ECO:0007669"/>
    <property type="project" value="UniProtKB-KW"/>
</dbReference>
<evidence type="ECO:0000313" key="4">
    <source>
        <dbReference type="Proteomes" id="UP000054988"/>
    </source>
</evidence>
<dbReference type="Pfam" id="PF20434">
    <property type="entry name" value="BD-FAE"/>
    <property type="match status" value="1"/>
</dbReference>
<name>A0A0W0G6K2_MONRR</name>
<evidence type="ECO:0000256" key="1">
    <source>
        <dbReference type="ARBA" id="ARBA00022801"/>
    </source>
</evidence>
<proteinExistence type="predicted"/>
<evidence type="ECO:0000259" key="2">
    <source>
        <dbReference type="Pfam" id="PF20434"/>
    </source>
</evidence>
<dbReference type="Proteomes" id="UP000054988">
    <property type="component" value="Unassembled WGS sequence"/>
</dbReference>
<sequence>MTQPKSIEILFKQASGVDIYMDVYIPPSATKEKPAPIYFWWHGGGLLQGTRKGVAPHHLLAPTKYNIAVISADYRLAPQFRMPAILEDCADAITFLSTPKFAEATEGKLDPTKIVLSGSSAGGWLSLLCGLGVGFRECGLTPPPKPTGIVAIYPITDLEDSFWKTPQRPVSYLDRVLTNEDVDPFVSPDDEGSKCSGATLDGRRSMFYHWMVQEAQLANLLLDKTNIPPTAFSIAQFIRKLSADAIPPTYVVHGTIDDKVPISQAQDVVAALEAVLGKEKEGDIHGWIYEEVGGVNHGYDREEGVDMEKMWEFVKGVLGA</sequence>
<keyword evidence="1" id="KW-0378">Hydrolase</keyword>
<dbReference type="PANTHER" id="PTHR48081">
    <property type="entry name" value="AB HYDROLASE SUPERFAMILY PROTEIN C4A8.06C"/>
    <property type="match status" value="1"/>
</dbReference>
<reference evidence="3 4" key="1">
    <citation type="submission" date="2015-12" db="EMBL/GenBank/DDBJ databases">
        <title>Draft genome sequence of Moniliophthora roreri, the causal agent of frosty pod rot of cacao.</title>
        <authorList>
            <person name="Aime M.C."/>
            <person name="Diaz-Valderrama J.R."/>
            <person name="Kijpornyongpan T."/>
            <person name="Phillips-Mora W."/>
        </authorList>
    </citation>
    <scope>NUCLEOTIDE SEQUENCE [LARGE SCALE GENOMIC DNA]</scope>
    <source>
        <strain evidence="3 4">MCA 2952</strain>
    </source>
</reference>
<organism evidence="3 4">
    <name type="scientific">Moniliophthora roreri</name>
    <name type="common">Frosty pod rot fungus</name>
    <name type="synonym">Monilia roreri</name>
    <dbReference type="NCBI Taxonomy" id="221103"/>
    <lineage>
        <taxon>Eukaryota</taxon>
        <taxon>Fungi</taxon>
        <taxon>Dikarya</taxon>
        <taxon>Basidiomycota</taxon>
        <taxon>Agaricomycotina</taxon>
        <taxon>Agaricomycetes</taxon>
        <taxon>Agaricomycetidae</taxon>
        <taxon>Agaricales</taxon>
        <taxon>Marasmiineae</taxon>
        <taxon>Marasmiaceae</taxon>
        <taxon>Moniliophthora</taxon>
    </lineage>
</organism>
<comment type="caution">
    <text evidence="3">The sequence shown here is derived from an EMBL/GenBank/DDBJ whole genome shotgun (WGS) entry which is preliminary data.</text>
</comment>
<dbReference type="InterPro" id="IPR029058">
    <property type="entry name" value="AB_hydrolase_fold"/>
</dbReference>
<dbReference type="InterPro" id="IPR050300">
    <property type="entry name" value="GDXG_lipolytic_enzyme"/>
</dbReference>
<dbReference type="eggNOG" id="KOG1515">
    <property type="taxonomic scope" value="Eukaryota"/>
</dbReference>
<accession>A0A0W0G6K2</accession>
<feature type="domain" description="BD-FAE-like" evidence="2">
    <location>
        <begin position="21"/>
        <end position="159"/>
    </location>
</feature>
<protein>
    <recommendedName>
        <fullName evidence="2">BD-FAE-like domain-containing protein</fullName>
    </recommendedName>
</protein>
<dbReference type="AlphaFoldDB" id="A0A0W0G6K2"/>
<dbReference type="PANTHER" id="PTHR48081:SF3">
    <property type="entry name" value="ALPHA_BETA HYDROLASE FOLD-3 DOMAIN-CONTAINING PROTEIN"/>
    <property type="match status" value="1"/>
</dbReference>
<dbReference type="SUPFAM" id="SSF53474">
    <property type="entry name" value="alpha/beta-Hydrolases"/>
    <property type="match status" value="1"/>
</dbReference>
<dbReference type="InterPro" id="IPR049492">
    <property type="entry name" value="BD-FAE-like_dom"/>
</dbReference>
<dbReference type="Gene3D" id="3.40.50.1820">
    <property type="entry name" value="alpha/beta hydrolase"/>
    <property type="match status" value="1"/>
</dbReference>
<dbReference type="EMBL" id="LATX01000986">
    <property type="protein sequence ID" value="KTB44158.1"/>
    <property type="molecule type" value="Genomic_DNA"/>
</dbReference>
<evidence type="ECO:0000313" key="3">
    <source>
        <dbReference type="EMBL" id="KTB44158.1"/>
    </source>
</evidence>
<gene>
    <name evidence="3" type="ORF">WG66_3271</name>
</gene>